<feature type="compositionally biased region" description="Basic and acidic residues" evidence="1">
    <location>
        <begin position="139"/>
        <end position="151"/>
    </location>
</feature>
<protein>
    <submittedName>
        <fullName evidence="2">Uncharacterized protein</fullName>
    </submittedName>
</protein>
<reference evidence="3" key="1">
    <citation type="submission" date="2018-06" db="EMBL/GenBank/DDBJ databases">
        <authorList>
            <person name="Khan S.A."/>
        </authorList>
    </citation>
    <scope>NUCLEOTIDE SEQUENCE [LARGE SCALE GENOMIC DNA]</scope>
    <source>
        <strain evidence="3">DB-1506</strain>
    </source>
</reference>
<evidence type="ECO:0000256" key="1">
    <source>
        <dbReference type="SAM" id="MobiDB-lite"/>
    </source>
</evidence>
<organism evidence="2 3">
    <name type="scientific">Roseicella frigidaeris</name>
    <dbReference type="NCBI Taxonomy" id="2230885"/>
    <lineage>
        <taxon>Bacteria</taxon>
        <taxon>Pseudomonadati</taxon>
        <taxon>Pseudomonadota</taxon>
        <taxon>Alphaproteobacteria</taxon>
        <taxon>Acetobacterales</taxon>
        <taxon>Roseomonadaceae</taxon>
        <taxon>Roseicella</taxon>
    </lineage>
</organism>
<dbReference type="Proteomes" id="UP000249065">
    <property type="component" value="Unassembled WGS sequence"/>
</dbReference>
<feature type="compositionally biased region" description="Basic residues" evidence="1">
    <location>
        <begin position="180"/>
        <end position="194"/>
    </location>
</feature>
<accession>A0A327LWU7</accession>
<dbReference type="AlphaFoldDB" id="A0A327LWU7"/>
<comment type="caution">
    <text evidence="2">The sequence shown here is derived from an EMBL/GenBank/DDBJ whole genome shotgun (WGS) entry which is preliminary data.</text>
</comment>
<feature type="region of interest" description="Disordered" evidence="1">
    <location>
        <begin position="80"/>
        <end position="194"/>
    </location>
</feature>
<dbReference type="EMBL" id="QLIX01000042">
    <property type="protein sequence ID" value="RAI54663.1"/>
    <property type="molecule type" value="Genomic_DNA"/>
</dbReference>
<keyword evidence="3" id="KW-1185">Reference proteome</keyword>
<feature type="compositionally biased region" description="Low complexity" evidence="1">
    <location>
        <begin position="80"/>
        <end position="120"/>
    </location>
</feature>
<name>A0A327LWU7_9PROT</name>
<sequence>MHLSPEDIAAAEACGVNFLPASDAQVQRMAMQRKIFYRAGEPILATRGDGFFETVGTLQQLIEEGRRQQQDLAQWLQAEPAGPATEAAATTAAEPVEAVAETAAEMPAEENPAPAEAAEPAPEPMPPKRQRRRRPPAGEPDHLPDLSDRDPGLTATLPADAPRPTSRDRSQRWLVAGAARRGRAGKHWSTRQRG</sequence>
<evidence type="ECO:0000313" key="2">
    <source>
        <dbReference type="EMBL" id="RAI54663.1"/>
    </source>
</evidence>
<gene>
    <name evidence="2" type="ORF">DOO78_25460</name>
</gene>
<evidence type="ECO:0000313" key="3">
    <source>
        <dbReference type="Proteomes" id="UP000249065"/>
    </source>
</evidence>
<proteinExistence type="predicted"/>